<dbReference type="EMBL" id="AGNL01040724">
    <property type="protein sequence ID" value="EJK51942.1"/>
    <property type="molecule type" value="Genomic_DNA"/>
</dbReference>
<feature type="region of interest" description="Disordered" evidence="1">
    <location>
        <begin position="39"/>
        <end position="112"/>
    </location>
</feature>
<dbReference type="AlphaFoldDB" id="K0RZ53"/>
<sequence length="112" mass="12192">MEFSSIKSNRRVSPASSPPCVPRLDHRDVAWVIPVPSIGGPEKLHPHRPSTPQHSTHVTRRFAPRGRWRPDGAERGGKHTLIDPSPSGRSVGERTHDPEEGCTAAGPGGRRS</sequence>
<feature type="compositionally biased region" description="Basic and acidic residues" evidence="1">
    <location>
        <begin position="68"/>
        <end position="81"/>
    </location>
</feature>
<keyword evidence="3" id="KW-1185">Reference proteome</keyword>
<evidence type="ECO:0000313" key="3">
    <source>
        <dbReference type="Proteomes" id="UP000266841"/>
    </source>
</evidence>
<evidence type="ECO:0000313" key="2">
    <source>
        <dbReference type="EMBL" id="EJK51942.1"/>
    </source>
</evidence>
<evidence type="ECO:0000256" key="1">
    <source>
        <dbReference type="SAM" id="MobiDB-lite"/>
    </source>
</evidence>
<feature type="region of interest" description="Disordered" evidence="1">
    <location>
        <begin position="1"/>
        <end position="26"/>
    </location>
</feature>
<protein>
    <submittedName>
        <fullName evidence="2">Uncharacterized protein</fullName>
    </submittedName>
</protein>
<proteinExistence type="predicted"/>
<reference evidence="2 3" key="1">
    <citation type="journal article" date="2012" name="Genome Biol.">
        <title>Genome and low-iron response of an oceanic diatom adapted to chronic iron limitation.</title>
        <authorList>
            <person name="Lommer M."/>
            <person name="Specht M."/>
            <person name="Roy A.S."/>
            <person name="Kraemer L."/>
            <person name="Andreson R."/>
            <person name="Gutowska M.A."/>
            <person name="Wolf J."/>
            <person name="Bergner S.V."/>
            <person name="Schilhabel M.B."/>
            <person name="Klostermeier U.C."/>
            <person name="Beiko R.G."/>
            <person name="Rosenstiel P."/>
            <person name="Hippler M."/>
            <person name="Laroche J."/>
        </authorList>
    </citation>
    <scope>NUCLEOTIDE SEQUENCE [LARGE SCALE GENOMIC DNA]</scope>
    <source>
        <strain evidence="2 3">CCMP1005</strain>
    </source>
</reference>
<organism evidence="2 3">
    <name type="scientific">Thalassiosira oceanica</name>
    <name type="common">Marine diatom</name>
    <dbReference type="NCBI Taxonomy" id="159749"/>
    <lineage>
        <taxon>Eukaryota</taxon>
        <taxon>Sar</taxon>
        <taxon>Stramenopiles</taxon>
        <taxon>Ochrophyta</taxon>
        <taxon>Bacillariophyta</taxon>
        <taxon>Coscinodiscophyceae</taxon>
        <taxon>Thalassiosirophycidae</taxon>
        <taxon>Thalassiosirales</taxon>
        <taxon>Thalassiosiraceae</taxon>
        <taxon>Thalassiosira</taxon>
    </lineage>
</organism>
<gene>
    <name evidence="2" type="ORF">THAOC_28840</name>
</gene>
<comment type="caution">
    <text evidence="2">The sequence shown here is derived from an EMBL/GenBank/DDBJ whole genome shotgun (WGS) entry which is preliminary data.</text>
</comment>
<feature type="compositionally biased region" description="Basic residues" evidence="1">
    <location>
        <begin position="57"/>
        <end position="67"/>
    </location>
</feature>
<name>K0RZ53_THAOC</name>
<accession>K0RZ53</accession>
<dbReference type="Proteomes" id="UP000266841">
    <property type="component" value="Unassembled WGS sequence"/>
</dbReference>